<reference evidence="8 9" key="1">
    <citation type="journal article" date="2019" name="Int. J. Syst. Evol. Microbiol.">
        <title>The Global Catalogue of Microorganisms (GCM) 10K type strain sequencing project: providing services to taxonomists for standard genome sequencing and annotation.</title>
        <authorList>
            <consortium name="The Broad Institute Genomics Platform"/>
            <consortium name="The Broad Institute Genome Sequencing Center for Infectious Disease"/>
            <person name="Wu L."/>
            <person name="Ma J."/>
        </authorList>
    </citation>
    <scope>NUCLEOTIDE SEQUENCE [LARGE SCALE GENOMIC DNA]</scope>
    <source>
        <strain evidence="8 9">JCM 1405</strain>
    </source>
</reference>
<dbReference type="InterPro" id="IPR007267">
    <property type="entry name" value="GtrA_DPMS_TM"/>
</dbReference>
<keyword evidence="3 6" id="KW-0812">Transmembrane</keyword>
<dbReference type="RefSeq" id="WP_343770045.1">
    <property type="nucleotide sequence ID" value="NZ_BAAACF010000003.1"/>
</dbReference>
<feature type="domain" description="GtrA/DPMS transmembrane" evidence="7">
    <location>
        <begin position="22"/>
        <end position="138"/>
    </location>
</feature>
<evidence type="ECO:0000256" key="5">
    <source>
        <dbReference type="ARBA" id="ARBA00023136"/>
    </source>
</evidence>
<sequence>MKTTNFIKSIIKKKCSREIVTYTIFGVLTMFVGIFIYQGLLFFNISYKTANLISLILGKLFAYITNKVIVFRSKKSNIYQLFNEFIRFILTRGFTGILDYFGLIYMVEFLGINKVVSKYLLQIIVIILNYVFGKLVVFKKS</sequence>
<dbReference type="InterPro" id="IPR051401">
    <property type="entry name" value="GtrA_CellWall_Glycosyl"/>
</dbReference>
<feature type="transmembrane region" description="Helical" evidence="6">
    <location>
        <begin position="85"/>
        <end position="107"/>
    </location>
</feature>
<dbReference type="Pfam" id="PF04138">
    <property type="entry name" value="GtrA_DPMS_TM"/>
    <property type="match status" value="1"/>
</dbReference>
<comment type="caution">
    <text evidence="8">The sequence shown here is derived from an EMBL/GenBank/DDBJ whole genome shotgun (WGS) entry which is preliminary data.</text>
</comment>
<evidence type="ECO:0000256" key="6">
    <source>
        <dbReference type="SAM" id="Phobius"/>
    </source>
</evidence>
<comment type="subcellular location">
    <subcellularLocation>
        <location evidence="1">Membrane</location>
        <topology evidence="1">Multi-pass membrane protein</topology>
    </subcellularLocation>
</comment>
<gene>
    <name evidence="8" type="ORF">GCM10008905_24250</name>
</gene>
<name>A0ABN1J314_9CLOT</name>
<keyword evidence="9" id="KW-1185">Reference proteome</keyword>
<evidence type="ECO:0000256" key="2">
    <source>
        <dbReference type="ARBA" id="ARBA00009399"/>
    </source>
</evidence>
<evidence type="ECO:0000259" key="7">
    <source>
        <dbReference type="Pfam" id="PF04138"/>
    </source>
</evidence>
<evidence type="ECO:0000313" key="8">
    <source>
        <dbReference type="EMBL" id="GAA0727069.1"/>
    </source>
</evidence>
<evidence type="ECO:0000256" key="1">
    <source>
        <dbReference type="ARBA" id="ARBA00004141"/>
    </source>
</evidence>
<evidence type="ECO:0000313" key="9">
    <source>
        <dbReference type="Proteomes" id="UP001500339"/>
    </source>
</evidence>
<dbReference type="EMBL" id="BAAACF010000003">
    <property type="protein sequence ID" value="GAA0727069.1"/>
    <property type="molecule type" value="Genomic_DNA"/>
</dbReference>
<evidence type="ECO:0000256" key="3">
    <source>
        <dbReference type="ARBA" id="ARBA00022692"/>
    </source>
</evidence>
<accession>A0ABN1J314</accession>
<keyword evidence="5 6" id="KW-0472">Membrane</keyword>
<protein>
    <submittedName>
        <fullName evidence="8">GtrA family protein</fullName>
    </submittedName>
</protein>
<evidence type="ECO:0000256" key="4">
    <source>
        <dbReference type="ARBA" id="ARBA00022989"/>
    </source>
</evidence>
<feature type="transmembrane region" description="Helical" evidence="6">
    <location>
        <begin position="20"/>
        <end position="39"/>
    </location>
</feature>
<keyword evidence="4 6" id="KW-1133">Transmembrane helix</keyword>
<dbReference type="Proteomes" id="UP001500339">
    <property type="component" value="Unassembled WGS sequence"/>
</dbReference>
<dbReference type="PANTHER" id="PTHR38459:SF5">
    <property type="entry name" value="CELL WALL TEICHOIC ACID GLYCOSYLATION PROTEIN GTCA"/>
    <property type="match status" value="1"/>
</dbReference>
<organism evidence="8 9">
    <name type="scientific">Clostridium malenominatum</name>
    <dbReference type="NCBI Taxonomy" id="1539"/>
    <lineage>
        <taxon>Bacteria</taxon>
        <taxon>Bacillati</taxon>
        <taxon>Bacillota</taxon>
        <taxon>Clostridia</taxon>
        <taxon>Eubacteriales</taxon>
        <taxon>Clostridiaceae</taxon>
        <taxon>Clostridium</taxon>
    </lineage>
</organism>
<proteinExistence type="inferred from homology"/>
<dbReference type="PANTHER" id="PTHR38459">
    <property type="entry name" value="PROPHAGE BACTOPRENOL-LINKED GLUCOSE TRANSLOCASE HOMOLOG"/>
    <property type="match status" value="1"/>
</dbReference>
<comment type="similarity">
    <text evidence="2">Belongs to the GtrA family.</text>
</comment>
<feature type="transmembrane region" description="Helical" evidence="6">
    <location>
        <begin position="119"/>
        <end position="138"/>
    </location>
</feature>
<feature type="transmembrane region" description="Helical" evidence="6">
    <location>
        <begin position="45"/>
        <end position="64"/>
    </location>
</feature>